<sequence>MTRDINEDTRFRLMRALEGDPALSQRALAAELGLSLGMVNYCLRALVDRGQVKIRNFRAADNKRRYAYVLTPSGLAAKARLTRDFLKRRMAEHEALRAEIEALQRELGSGGADRSKRPS</sequence>
<dbReference type="RefSeq" id="WP_386376083.1">
    <property type="nucleotide sequence ID" value="NZ_JBHUMP010000038.1"/>
</dbReference>
<accession>A0ABW5U918</accession>
<dbReference type="InterPro" id="IPR036388">
    <property type="entry name" value="WH-like_DNA-bd_sf"/>
</dbReference>
<keyword evidence="1" id="KW-0175">Coiled coil</keyword>
<dbReference type="Gene3D" id="1.10.10.10">
    <property type="entry name" value="Winged helix-like DNA-binding domain superfamily/Winged helix DNA-binding domain"/>
    <property type="match status" value="1"/>
</dbReference>
<dbReference type="InterPro" id="IPR026433">
    <property type="entry name" value="MarR_EPS"/>
</dbReference>
<feature type="coiled-coil region" evidence="1">
    <location>
        <begin position="76"/>
        <end position="106"/>
    </location>
</feature>
<dbReference type="InterPro" id="IPR036390">
    <property type="entry name" value="WH_DNA-bd_sf"/>
</dbReference>
<dbReference type="NCBIfam" id="TIGR04176">
    <property type="entry name" value="MarR_EPS"/>
    <property type="match status" value="1"/>
</dbReference>
<evidence type="ECO:0000313" key="3">
    <source>
        <dbReference type="Proteomes" id="UP001597474"/>
    </source>
</evidence>
<dbReference type="Proteomes" id="UP001597474">
    <property type="component" value="Unassembled WGS sequence"/>
</dbReference>
<evidence type="ECO:0000313" key="2">
    <source>
        <dbReference type="EMBL" id="MFD2741656.1"/>
    </source>
</evidence>
<keyword evidence="3" id="KW-1185">Reference proteome</keyword>
<dbReference type="EMBL" id="JBHUMP010000038">
    <property type="protein sequence ID" value="MFD2741656.1"/>
    <property type="molecule type" value="Genomic_DNA"/>
</dbReference>
<organism evidence="2 3">
    <name type="scientific">Sulfitobacter aestuarii</name>
    <dbReference type="NCBI Taxonomy" id="2161676"/>
    <lineage>
        <taxon>Bacteria</taxon>
        <taxon>Pseudomonadati</taxon>
        <taxon>Pseudomonadota</taxon>
        <taxon>Alphaproteobacteria</taxon>
        <taxon>Rhodobacterales</taxon>
        <taxon>Roseobacteraceae</taxon>
        <taxon>Sulfitobacter</taxon>
    </lineage>
</organism>
<dbReference type="SUPFAM" id="SSF46785">
    <property type="entry name" value="Winged helix' DNA-binding domain"/>
    <property type="match status" value="1"/>
</dbReference>
<proteinExistence type="predicted"/>
<protein>
    <submittedName>
        <fullName evidence="2">MarR family EPS-associated transcriptional regulator</fullName>
    </submittedName>
</protein>
<dbReference type="Pfam" id="PF13412">
    <property type="entry name" value="HTH_24"/>
    <property type="match status" value="1"/>
</dbReference>
<evidence type="ECO:0000256" key="1">
    <source>
        <dbReference type="SAM" id="Coils"/>
    </source>
</evidence>
<gene>
    <name evidence="2" type="ORF">ACFSUD_19015</name>
</gene>
<name>A0ABW5U918_9RHOB</name>
<comment type="caution">
    <text evidence="2">The sequence shown here is derived from an EMBL/GenBank/DDBJ whole genome shotgun (WGS) entry which is preliminary data.</text>
</comment>
<reference evidence="3" key="1">
    <citation type="journal article" date="2019" name="Int. J. Syst. Evol. Microbiol.">
        <title>The Global Catalogue of Microorganisms (GCM) 10K type strain sequencing project: providing services to taxonomists for standard genome sequencing and annotation.</title>
        <authorList>
            <consortium name="The Broad Institute Genomics Platform"/>
            <consortium name="The Broad Institute Genome Sequencing Center for Infectious Disease"/>
            <person name="Wu L."/>
            <person name="Ma J."/>
        </authorList>
    </citation>
    <scope>NUCLEOTIDE SEQUENCE [LARGE SCALE GENOMIC DNA]</scope>
    <source>
        <strain evidence="3">TISTR 2562</strain>
    </source>
</reference>